<dbReference type="Gene3D" id="3.30.60.30">
    <property type="match status" value="8"/>
</dbReference>
<feature type="domain" description="Kazal-like" evidence="3">
    <location>
        <begin position="67"/>
        <end position="120"/>
    </location>
</feature>
<evidence type="ECO:0000259" key="3">
    <source>
        <dbReference type="PROSITE" id="PS51465"/>
    </source>
</evidence>
<dbReference type="PROSITE" id="PS51465">
    <property type="entry name" value="KAZAL_2"/>
    <property type="match status" value="8"/>
</dbReference>
<evidence type="ECO:0000313" key="5">
    <source>
        <dbReference type="Proteomes" id="UP000006906"/>
    </source>
</evidence>
<feature type="domain" description="Kazal-like" evidence="3">
    <location>
        <begin position="284"/>
        <end position="328"/>
    </location>
</feature>
<keyword evidence="2" id="KW-0732">Signal</keyword>
<dbReference type="AlphaFoldDB" id="A0A2K3CR10"/>
<dbReference type="PANTHER" id="PTHR21131:SF0">
    <property type="entry name" value="GEO10195P1-RELATED"/>
    <property type="match status" value="1"/>
</dbReference>
<evidence type="ECO:0000256" key="1">
    <source>
        <dbReference type="SAM" id="MobiDB-lite"/>
    </source>
</evidence>
<dbReference type="PANTHER" id="PTHR21131">
    <property type="entry name" value="SERINE-TYPE ENDOPEPTIDASE INHIBITOR"/>
    <property type="match status" value="1"/>
</dbReference>
<organism evidence="4 5">
    <name type="scientific">Chlamydomonas reinhardtii</name>
    <name type="common">Chlamydomonas smithii</name>
    <dbReference type="NCBI Taxonomy" id="3055"/>
    <lineage>
        <taxon>Eukaryota</taxon>
        <taxon>Viridiplantae</taxon>
        <taxon>Chlorophyta</taxon>
        <taxon>core chlorophytes</taxon>
        <taxon>Chlorophyceae</taxon>
        <taxon>CS clade</taxon>
        <taxon>Chlamydomonadales</taxon>
        <taxon>Chlamydomonadaceae</taxon>
        <taxon>Chlamydomonas</taxon>
    </lineage>
</organism>
<dbReference type="CDD" id="cd00104">
    <property type="entry name" value="KAZAL_FS"/>
    <property type="match status" value="1"/>
</dbReference>
<reference evidence="4 5" key="1">
    <citation type="journal article" date="2007" name="Science">
        <title>The Chlamydomonas genome reveals the evolution of key animal and plant functions.</title>
        <authorList>
            <person name="Merchant S.S."/>
            <person name="Prochnik S.E."/>
            <person name="Vallon O."/>
            <person name="Harris E.H."/>
            <person name="Karpowicz S.J."/>
            <person name="Witman G.B."/>
            <person name="Terry A."/>
            <person name="Salamov A."/>
            <person name="Fritz-Laylin L.K."/>
            <person name="Marechal-Drouard L."/>
            <person name="Marshall W.F."/>
            <person name="Qu L.H."/>
            <person name="Nelson D.R."/>
            <person name="Sanderfoot A.A."/>
            <person name="Spalding M.H."/>
            <person name="Kapitonov V.V."/>
            <person name="Ren Q."/>
            <person name="Ferris P."/>
            <person name="Lindquist E."/>
            <person name="Shapiro H."/>
            <person name="Lucas S.M."/>
            <person name="Grimwood J."/>
            <person name="Schmutz J."/>
            <person name="Cardol P."/>
            <person name="Cerutti H."/>
            <person name="Chanfreau G."/>
            <person name="Chen C.L."/>
            <person name="Cognat V."/>
            <person name="Croft M.T."/>
            <person name="Dent R."/>
            <person name="Dutcher S."/>
            <person name="Fernandez E."/>
            <person name="Fukuzawa H."/>
            <person name="Gonzalez-Ballester D."/>
            <person name="Gonzalez-Halphen D."/>
            <person name="Hallmann A."/>
            <person name="Hanikenne M."/>
            <person name="Hippler M."/>
            <person name="Inwood W."/>
            <person name="Jabbari K."/>
            <person name="Kalanon M."/>
            <person name="Kuras R."/>
            <person name="Lefebvre P.A."/>
            <person name="Lemaire S.D."/>
            <person name="Lobanov A.V."/>
            <person name="Lohr M."/>
            <person name="Manuell A."/>
            <person name="Meier I."/>
            <person name="Mets L."/>
            <person name="Mittag M."/>
            <person name="Mittelmeier T."/>
            <person name="Moroney J.V."/>
            <person name="Moseley J."/>
            <person name="Napoli C."/>
            <person name="Nedelcu A.M."/>
            <person name="Niyogi K."/>
            <person name="Novoselov S.V."/>
            <person name="Paulsen I.T."/>
            <person name="Pazour G."/>
            <person name="Purton S."/>
            <person name="Ral J.P."/>
            <person name="Riano-Pachon D.M."/>
            <person name="Riekhof W."/>
            <person name="Rymarquis L."/>
            <person name="Schroda M."/>
            <person name="Stern D."/>
            <person name="Umen J."/>
            <person name="Willows R."/>
            <person name="Wilson N."/>
            <person name="Zimmer S.L."/>
            <person name="Allmer J."/>
            <person name="Balk J."/>
            <person name="Bisova K."/>
            <person name="Chen C.J."/>
            <person name="Elias M."/>
            <person name="Gendler K."/>
            <person name="Hauser C."/>
            <person name="Lamb M.R."/>
            <person name="Ledford H."/>
            <person name="Long J.C."/>
            <person name="Minagawa J."/>
            <person name="Page M.D."/>
            <person name="Pan J."/>
            <person name="Pootakham W."/>
            <person name="Roje S."/>
            <person name="Rose A."/>
            <person name="Stahlberg E."/>
            <person name="Terauchi A.M."/>
            <person name="Yang P."/>
            <person name="Ball S."/>
            <person name="Bowler C."/>
            <person name="Dieckmann C.L."/>
            <person name="Gladyshev V.N."/>
            <person name="Green P."/>
            <person name="Jorgensen R."/>
            <person name="Mayfield S."/>
            <person name="Mueller-Roeber B."/>
            <person name="Rajamani S."/>
            <person name="Sayre R.T."/>
            <person name="Brokstein P."/>
            <person name="Dubchak I."/>
            <person name="Goodstein D."/>
            <person name="Hornick L."/>
            <person name="Huang Y.W."/>
            <person name="Jhaveri J."/>
            <person name="Luo Y."/>
            <person name="Martinez D."/>
            <person name="Ngau W.C."/>
            <person name="Otillar B."/>
            <person name="Poliakov A."/>
            <person name="Porter A."/>
            <person name="Szajkowski L."/>
            <person name="Werner G."/>
            <person name="Zhou K."/>
            <person name="Grigoriev I.V."/>
            <person name="Rokhsar D.S."/>
            <person name="Grossman A.R."/>
        </authorList>
    </citation>
    <scope>NUCLEOTIDE SEQUENCE [LARGE SCALE GENOMIC DNA]</scope>
    <source>
        <strain evidence="5">CC-503</strain>
    </source>
</reference>
<dbReference type="RefSeq" id="XP_042914900.1">
    <property type="nucleotide sequence ID" value="XM_043072441.1"/>
</dbReference>
<feature type="region of interest" description="Disordered" evidence="1">
    <location>
        <begin position="571"/>
        <end position="610"/>
    </location>
</feature>
<dbReference type="Pfam" id="PF07648">
    <property type="entry name" value="Kazal_2"/>
    <property type="match status" value="7"/>
</dbReference>
<evidence type="ECO:0000256" key="2">
    <source>
        <dbReference type="SAM" id="SignalP"/>
    </source>
</evidence>
<feature type="chain" id="PRO_5014446688" description="Kazal-like domain-containing protein" evidence="2">
    <location>
        <begin position="29"/>
        <end position="659"/>
    </location>
</feature>
<dbReference type="InterPro" id="IPR002350">
    <property type="entry name" value="Kazal_dom"/>
</dbReference>
<feature type="signal peptide" evidence="2">
    <location>
        <begin position="1"/>
        <end position="28"/>
    </location>
</feature>
<sequence>MRSSMRTPAAMLAFVAFVAATAIGGAMATGDPKHNDDCVCTTLWAPVCADGKTYGNACEAACARKAVNYQGPCADPSGCAAVMCTEEYKPVCGNDNVTYSNQCNAECTGVYIQYEGECGSPVKPIGDDTFPTCPPAGPGVQCLVDPCSVVRQAGSTVSASRAVCASAPSAVCHSNYCAEAVYRGTPLAPCTAVWVDPNTGDIVKCDDSVHAGGGVGSGGSGSTGGGGPTEGGEQPADCVCPFIYAPVCAKKNGKLSTYSNACTARCDGARVKYQGACADASGCAAVTCPAPSDDPKADLVCGNDDVEYPNECLASCTGVTFRKGACGGSSSGGGSGSGDGESGEETEQQLPTGVCACNKMLAPVCGKKDGRLTTYSNECMATCDGASVAYEGRCADASGCAAVTCPAPSDDPEVAKADLVCGNDGVEYPNECLASCTGVSFRKGACGSSSGGGSGSGDGESGEETEQQLPTGVCACNKMLAPVCGKKDGKLTTYSNECMATCGGASVAYEGRCADASGCAAVTCPAPSDDPEVAKADLVCGNDGVEYHNECLASCTGVTFRKGACKAAADSGAAKGGKKGGRKPGRNPGGRRMNPPPAGGNSNGSGGPKGKIDASKCEACAGEPLSPVCGAKFGITYGNGCLARCSGETQYTEGECAKP</sequence>
<dbReference type="ExpressionAtlas" id="A0A2K3CR10">
    <property type="expression patterns" value="baseline"/>
</dbReference>
<accession>A0A2K3CR10</accession>
<gene>
    <name evidence="4" type="ORF">CHLRE_17g731800v5</name>
</gene>
<dbReference type="Proteomes" id="UP000006906">
    <property type="component" value="Chromosome 17"/>
</dbReference>
<dbReference type="InParanoid" id="A0A2K3CR10"/>
<dbReference type="InterPro" id="IPR053265">
    <property type="entry name" value="Serpin"/>
</dbReference>
<feature type="domain" description="Kazal-like" evidence="3">
    <location>
        <begin position="349"/>
        <end position="396"/>
    </location>
</feature>
<feature type="domain" description="Kazal-like" evidence="3">
    <location>
        <begin position="468"/>
        <end position="515"/>
    </location>
</feature>
<feature type="domain" description="Kazal-like" evidence="3">
    <location>
        <begin position="520"/>
        <end position="567"/>
    </location>
</feature>
<feature type="compositionally biased region" description="Basic residues" evidence="1">
    <location>
        <begin position="576"/>
        <end position="585"/>
    </location>
</feature>
<dbReference type="Gramene" id="PNW70721">
    <property type="protein sequence ID" value="PNW70721"/>
    <property type="gene ID" value="CHLRE_17g731800v5"/>
</dbReference>
<name>A0A2K3CR10_CHLRE</name>
<keyword evidence="5" id="KW-1185">Reference proteome</keyword>
<dbReference type="PROSITE" id="PS00282">
    <property type="entry name" value="KAZAL_1"/>
    <property type="match status" value="1"/>
</dbReference>
<dbReference type="EMBL" id="CM008978">
    <property type="protein sequence ID" value="PNW70721.1"/>
    <property type="molecule type" value="Genomic_DNA"/>
</dbReference>
<evidence type="ECO:0000313" key="4">
    <source>
        <dbReference type="EMBL" id="PNW70721.1"/>
    </source>
</evidence>
<feature type="region of interest" description="Disordered" evidence="1">
    <location>
        <begin position="327"/>
        <end position="346"/>
    </location>
</feature>
<dbReference type="KEGG" id="cre:CHLRE_17g731800v5"/>
<proteinExistence type="predicted"/>
<feature type="domain" description="Kazal-like" evidence="3">
    <location>
        <begin position="232"/>
        <end position="279"/>
    </location>
</feature>
<dbReference type="GeneID" id="66057088"/>
<feature type="domain" description="Kazal-like" evidence="3">
    <location>
        <begin position="611"/>
        <end position="658"/>
    </location>
</feature>
<dbReference type="SMART" id="SM00280">
    <property type="entry name" value="KAZAL"/>
    <property type="match status" value="9"/>
</dbReference>
<dbReference type="SUPFAM" id="SSF100895">
    <property type="entry name" value="Kazal-type serine protease inhibitors"/>
    <property type="match status" value="8"/>
</dbReference>
<dbReference type="OrthoDB" id="546613at2759"/>
<dbReference type="InterPro" id="IPR036058">
    <property type="entry name" value="Kazal_dom_sf"/>
</dbReference>
<protein>
    <recommendedName>
        <fullName evidence="3">Kazal-like domain-containing protein</fullName>
    </recommendedName>
</protein>
<feature type="compositionally biased region" description="Gly residues" evidence="1">
    <location>
        <begin position="327"/>
        <end position="340"/>
    </location>
</feature>
<dbReference type="Pfam" id="PF00050">
    <property type="entry name" value="Kazal_1"/>
    <property type="match status" value="1"/>
</dbReference>
<feature type="domain" description="Kazal-like" evidence="3">
    <location>
        <begin position="401"/>
        <end position="448"/>
    </location>
</feature>